<sequence length="52" mass="6246">IWILLKKERINDRCIRLHIYLFRISTISGKFQYLSLRTTNIIVLSVVSNPWI</sequence>
<reference evidence="1" key="2">
    <citation type="submission" date="2016-06" db="EMBL/GenBank/DDBJ databases">
        <title>The genome of a short-lived fish provides insights into sex chromosome evolution and the genetic control of aging.</title>
        <authorList>
            <person name="Reichwald K."/>
            <person name="Felder M."/>
            <person name="Petzold A."/>
            <person name="Koch P."/>
            <person name="Groth M."/>
            <person name="Platzer M."/>
        </authorList>
    </citation>
    <scope>NUCLEOTIDE SEQUENCE</scope>
    <source>
        <tissue evidence="1">Brain</tissue>
    </source>
</reference>
<reference evidence="1" key="1">
    <citation type="submission" date="2016-05" db="EMBL/GenBank/DDBJ databases">
        <authorList>
            <person name="Lavstsen T."/>
            <person name="Jespersen J.S."/>
        </authorList>
    </citation>
    <scope>NUCLEOTIDE SEQUENCE</scope>
    <source>
        <tissue evidence="1">Brain</tissue>
    </source>
</reference>
<proteinExistence type="predicted"/>
<evidence type="ECO:0000313" key="1">
    <source>
        <dbReference type="EMBL" id="SBP79942.1"/>
    </source>
</evidence>
<feature type="non-terminal residue" evidence="1">
    <location>
        <position position="52"/>
    </location>
</feature>
<gene>
    <name evidence="1" type="primary">Nfu_g_1_006743</name>
</gene>
<accession>A0A1A8CJH7</accession>
<feature type="non-terminal residue" evidence="1">
    <location>
        <position position="1"/>
    </location>
</feature>
<protein>
    <submittedName>
        <fullName evidence="1">Uncharacterized protein</fullName>
    </submittedName>
</protein>
<name>A0A1A8CJH7_NOTKA</name>
<dbReference type="AlphaFoldDB" id="A0A1A8CJH7"/>
<organism evidence="1">
    <name type="scientific">Nothobranchius kadleci</name>
    <name type="common">African annual killifish</name>
    <dbReference type="NCBI Taxonomy" id="1051664"/>
    <lineage>
        <taxon>Eukaryota</taxon>
        <taxon>Metazoa</taxon>
        <taxon>Chordata</taxon>
        <taxon>Craniata</taxon>
        <taxon>Vertebrata</taxon>
        <taxon>Euteleostomi</taxon>
        <taxon>Actinopterygii</taxon>
        <taxon>Neopterygii</taxon>
        <taxon>Teleostei</taxon>
        <taxon>Neoteleostei</taxon>
        <taxon>Acanthomorphata</taxon>
        <taxon>Ovalentaria</taxon>
        <taxon>Atherinomorphae</taxon>
        <taxon>Cyprinodontiformes</taxon>
        <taxon>Nothobranchiidae</taxon>
        <taxon>Nothobranchius</taxon>
    </lineage>
</organism>
<dbReference type="EMBL" id="HADZ01016001">
    <property type="protein sequence ID" value="SBP79942.1"/>
    <property type="molecule type" value="Transcribed_RNA"/>
</dbReference>